<gene>
    <name evidence="1" type="ORF">SDJN03_18693</name>
</gene>
<comment type="caution">
    <text evidence="1">The sequence shown here is derived from an EMBL/GenBank/DDBJ whole genome shotgun (WGS) entry which is preliminary data.</text>
</comment>
<protein>
    <submittedName>
        <fullName evidence="1">Uncharacterized protein</fullName>
    </submittedName>
</protein>
<dbReference type="Proteomes" id="UP000685013">
    <property type="component" value="Chromosome 12"/>
</dbReference>
<dbReference type="EMBL" id="JAGKQH010000012">
    <property type="protein sequence ID" value="KAG6585960.1"/>
    <property type="molecule type" value="Genomic_DNA"/>
</dbReference>
<feature type="non-terminal residue" evidence="1">
    <location>
        <position position="1"/>
    </location>
</feature>
<name>A0AAV6MRH3_9ROSI</name>
<evidence type="ECO:0000313" key="2">
    <source>
        <dbReference type="Proteomes" id="UP000685013"/>
    </source>
</evidence>
<organism evidence="1 2">
    <name type="scientific">Cucurbita argyrosperma subsp. sororia</name>
    <dbReference type="NCBI Taxonomy" id="37648"/>
    <lineage>
        <taxon>Eukaryota</taxon>
        <taxon>Viridiplantae</taxon>
        <taxon>Streptophyta</taxon>
        <taxon>Embryophyta</taxon>
        <taxon>Tracheophyta</taxon>
        <taxon>Spermatophyta</taxon>
        <taxon>Magnoliopsida</taxon>
        <taxon>eudicotyledons</taxon>
        <taxon>Gunneridae</taxon>
        <taxon>Pentapetalae</taxon>
        <taxon>rosids</taxon>
        <taxon>fabids</taxon>
        <taxon>Cucurbitales</taxon>
        <taxon>Cucurbitaceae</taxon>
        <taxon>Cucurbiteae</taxon>
        <taxon>Cucurbita</taxon>
    </lineage>
</organism>
<keyword evidence="2" id="KW-1185">Reference proteome</keyword>
<evidence type="ECO:0000313" key="1">
    <source>
        <dbReference type="EMBL" id="KAG6585960.1"/>
    </source>
</evidence>
<accession>A0AAV6MRH3</accession>
<proteinExistence type="predicted"/>
<sequence>MALKEEATIEEEVDVVVAVTTGMNKAATTLMIVKGMVVEAMRLVAEVVDVVDKEDMQNHKFRAIFVRDLCMTSMTLVFLMSYNETEPPQSVTWFLDSGASNPMEGRKEFFARLDEGQQGKQDQIW</sequence>
<reference evidence="1 2" key="1">
    <citation type="journal article" date="2021" name="Hortic Res">
        <title>The domestication of Cucurbita argyrosperma as revealed by the genome of its wild relative.</title>
        <authorList>
            <person name="Barrera-Redondo J."/>
            <person name="Sanchez-de la Vega G."/>
            <person name="Aguirre-Liguori J.A."/>
            <person name="Castellanos-Morales G."/>
            <person name="Gutierrez-Guerrero Y.T."/>
            <person name="Aguirre-Dugua X."/>
            <person name="Aguirre-Planter E."/>
            <person name="Tenaillon M.I."/>
            <person name="Lira-Saade R."/>
            <person name="Eguiarte L.E."/>
        </authorList>
    </citation>
    <scope>NUCLEOTIDE SEQUENCE [LARGE SCALE GENOMIC DNA]</scope>
    <source>
        <strain evidence="1">JBR-2021</strain>
    </source>
</reference>
<dbReference type="AlphaFoldDB" id="A0AAV6MRH3"/>